<dbReference type="Gene3D" id="3.20.20.150">
    <property type="entry name" value="Divalent-metal-dependent TIM barrel enzymes"/>
    <property type="match status" value="1"/>
</dbReference>
<evidence type="ECO:0000313" key="2">
    <source>
        <dbReference type="EMBL" id="OGF98034.1"/>
    </source>
</evidence>
<dbReference type="Pfam" id="PF01261">
    <property type="entry name" value="AP_endonuc_2"/>
    <property type="match status" value="1"/>
</dbReference>
<proteinExistence type="predicted"/>
<dbReference type="InterPro" id="IPR013022">
    <property type="entry name" value="Xyl_isomerase-like_TIM-brl"/>
</dbReference>
<organism evidence="2 3">
    <name type="scientific">Candidatus Glassbacteria bacterium RBG_16_58_8</name>
    <dbReference type="NCBI Taxonomy" id="1817866"/>
    <lineage>
        <taxon>Bacteria</taxon>
        <taxon>Candidatus Glassiibacteriota</taxon>
    </lineage>
</organism>
<dbReference type="Proteomes" id="UP000179034">
    <property type="component" value="Unassembled WGS sequence"/>
</dbReference>
<evidence type="ECO:0000259" key="1">
    <source>
        <dbReference type="Pfam" id="PF01261"/>
    </source>
</evidence>
<protein>
    <recommendedName>
        <fullName evidence="1">Xylose isomerase-like TIM barrel domain-containing protein</fullName>
    </recommendedName>
</protein>
<dbReference type="SUPFAM" id="SSF51658">
    <property type="entry name" value="Xylose isomerase-like"/>
    <property type="match status" value="1"/>
</dbReference>
<dbReference type="EMBL" id="MFIW01000018">
    <property type="protein sequence ID" value="OGF98034.1"/>
    <property type="molecule type" value="Genomic_DNA"/>
</dbReference>
<sequence length="249" mass="28367">VIFSVHNYFPVPDILLPSQGSGDAFLMTSLEESERRAAVDYTGRSLRIAGELGARFLVVHLGEVECGSMGRELVRIYRETGRSEAFLRARRSLVEERQKKRQAHLDRLYASLETILKTAEELGLVVCVENRFYPHQIPSFDEAGLILNRFEGGPIRYWHDVGHGMVQEHLGLTPHLDWLNRYGMNLAGIHLHDAVGIRDHLAPGRGEISFEEYRPFLNERTAKIVEVHPFVETDDLRSGIDQLRRDLGI</sequence>
<reference evidence="2 3" key="1">
    <citation type="journal article" date="2016" name="Nat. Commun.">
        <title>Thousands of microbial genomes shed light on interconnected biogeochemical processes in an aquifer system.</title>
        <authorList>
            <person name="Anantharaman K."/>
            <person name="Brown C.T."/>
            <person name="Hug L.A."/>
            <person name="Sharon I."/>
            <person name="Castelle C.J."/>
            <person name="Probst A.J."/>
            <person name="Thomas B.C."/>
            <person name="Singh A."/>
            <person name="Wilkins M.J."/>
            <person name="Karaoz U."/>
            <person name="Brodie E.L."/>
            <person name="Williams K.H."/>
            <person name="Hubbard S.S."/>
            <person name="Banfield J.F."/>
        </authorList>
    </citation>
    <scope>NUCLEOTIDE SEQUENCE [LARGE SCALE GENOMIC DNA]</scope>
</reference>
<feature type="domain" description="Xylose isomerase-like TIM barrel" evidence="1">
    <location>
        <begin position="20"/>
        <end position="243"/>
    </location>
</feature>
<evidence type="ECO:0000313" key="3">
    <source>
        <dbReference type="Proteomes" id="UP000179034"/>
    </source>
</evidence>
<comment type="caution">
    <text evidence="2">The sequence shown here is derived from an EMBL/GenBank/DDBJ whole genome shotgun (WGS) entry which is preliminary data.</text>
</comment>
<dbReference type="InterPro" id="IPR036237">
    <property type="entry name" value="Xyl_isomerase-like_sf"/>
</dbReference>
<accession>A0A1F5YD08</accession>
<gene>
    <name evidence="2" type="ORF">A2Z06_04520</name>
</gene>
<feature type="non-terminal residue" evidence="2">
    <location>
        <position position="1"/>
    </location>
</feature>
<dbReference type="AlphaFoldDB" id="A0A1F5YD08"/>
<name>A0A1F5YD08_9BACT</name>